<comment type="pathway">
    <text evidence="7">Protein modification.</text>
</comment>
<organism evidence="9">
    <name type="scientific">marine metagenome</name>
    <dbReference type="NCBI Taxonomy" id="408172"/>
    <lineage>
        <taxon>unclassified sequences</taxon>
        <taxon>metagenomes</taxon>
        <taxon>ecological metagenomes</taxon>
    </lineage>
</organism>
<reference evidence="9" key="1">
    <citation type="submission" date="2018-05" db="EMBL/GenBank/DDBJ databases">
        <authorList>
            <person name="Lanie J.A."/>
            <person name="Ng W.-L."/>
            <person name="Kazmierczak K.M."/>
            <person name="Andrzejewski T.M."/>
            <person name="Davidsen T.M."/>
            <person name="Wayne K.J."/>
            <person name="Tettelin H."/>
            <person name="Glass J.I."/>
            <person name="Rusch D."/>
            <person name="Podicherti R."/>
            <person name="Tsui H.-C.T."/>
            <person name="Winkler M.E."/>
        </authorList>
    </citation>
    <scope>NUCLEOTIDE SEQUENCE</scope>
</reference>
<dbReference type="SUPFAM" id="SSF48371">
    <property type="entry name" value="ARM repeat"/>
    <property type="match status" value="1"/>
</dbReference>
<dbReference type="GO" id="GO:0004497">
    <property type="term" value="F:monooxygenase activity"/>
    <property type="evidence" value="ECO:0007669"/>
    <property type="project" value="UniProtKB-KW"/>
</dbReference>
<dbReference type="InterPro" id="IPR016024">
    <property type="entry name" value="ARM-type_fold"/>
</dbReference>
<dbReference type="FunFam" id="1.25.10.10:FF:000099">
    <property type="entry name" value="Deoxyhypusine hydroxylase"/>
    <property type="match status" value="1"/>
</dbReference>
<evidence type="ECO:0008006" key="10">
    <source>
        <dbReference type="Google" id="ProtNLM"/>
    </source>
</evidence>
<sequence length="161" mass="17817">MSNKPDISEFNSVDPAPPSLALNAVELRHTIIDEDERMFIRMRALFALRNIGGRDAVEALAAAFDSNSALLKHEIAYVMGQMQNPVAVPYLIDRLSDMDEDPMVRHEAAEALGAIGDPSAVETLKRFRDDPEVVISESCEVALDLLEWVASKNFEYPGNQS</sequence>
<dbReference type="EMBL" id="UINC01095150">
    <property type="protein sequence ID" value="SVC50999.1"/>
    <property type="molecule type" value="Genomic_DNA"/>
</dbReference>
<dbReference type="GO" id="GO:0046872">
    <property type="term" value="F:metal ion binding"/>
    <property type="evidence" value="ECO:0007669"/>
    <property type="project" value="UniProtKB-KW"/>
</dbReference>
<evidence type="ECO:0000256" key="1">
    <source>
        <dbReference type="ARBA" id="ARBA00001954"/>
    </source>
</evidence>
<keyword evidence="4" id="KW-0560">Oxidoreductase</keyword>
<evidence type="ECO:0000256" key="5">
    <source>
        <dbReference type="ARBA" id="ARBA00023004"/>
    </source>
</evidence>
<evidence type="ECO:0000256" key="3">
    <source>
        <dbReference type="ARBA" id="ARBA00022737"/>
    </source>
</evidence>
<keyword evidence="5" id="KW-0408">Iron</keyword>
<proteinExistence type="predicted"/>
<dbReference type="SMART" id="SM00567">
    <property type="entry name" value="EZ_HEAT"/>
    <property type="match status" value="3"/>
</dbReference>
<dbReference type="InterPro" id="IPR021133">
    <property type="entry name" value="HEAT_type_2"/>
</dbReference>
<evidence type="ECO:0000256" key="6">
    <source>
        <dbReference type="ARBA" id="ARBA00023033"/>
    </source>
</evidence>
<dbReference type="PROSITE" id="PS50077">
    <property type="entry name" value="HEAT_REPEAT"/>
    <property type="match status" value="1"/>
</dbReference>
<evidence type="ECO:0000313" key="9">
    <source>
        <dbReference type="EMBL" id="SVC50999.1"/>
    </source>
</evidence>
<comment type="function">
    <text evidence="8">Catalyzes the hydroxylation of the N(6)-(4-aminobutyl)-L-lysine intermediate produced by deoxyhypusine synthase/DHPS on a critical lysine of the eukaryotic translation initiation factor 5A/eIF-5A. This is the second step of the post-translational modification of that lysine into an unusual amino acid residue named hypusine. Hypusination is unique to mature eIF-5A factor and is essential for its function.</text>
</comment>
<dbReference type="PANTHER" id="PTHR12697:SF5">
    <property type="entry name" value="DEOXYHYPUSINE HYDROXYLASE"/>
    <property type="match status" value="1"/>
</dbReference>
<accession>A0A382MQA5</accession>
<dbReference type="PANTHER" id="PTHR12697">
    <property type="entry name" value="PBS LYASE HEAT-LIKE PROTEIN"/>
    <property type="match status" value="1"/>
</dbReference>
<dbReference type="Gene3D" id="1.25.10.10">
    <property type="entry name" value="Leucine-rich Repeat Variant"/>
    <property type="match status" value="1"/>
</dbReference>
<evidence type="ECO:0000256" key="7">
    <source>
        <dbReference type="ARBA" id="ARBA00043952"/>
    </source>
</evidence>
<evidence type="ECO:0000256" key="2">
    <source>
        <dbReference type="ARBA" id="ARBA00022723"/>
    </source>
</evidence>
<comment type="cofactor">
    <cofactor evidence="1">
        <name>Fe(2+)</name>
        <dbReference type="ChEBI" id="CHEBI:29033"/>
    </cofactor>
</comment>
<dbReference type="InterPro" id="IPR004155">
    <property type="entry name" value="PBS_lyase_HEAT"/>
</dbReference>
<keyword evidence="6" id="KW-0503">Monooxygenase</keyword>
<evidence type="ECO:0000256" key="4">
    <source>
        <dbReference type="ARBA" id="ARBA00023002"/>
    </source>
</evidence>
<name>A0A382MQA5_9ZZZZ</name>
<protein>
    <recommendedName>
        <fullName evidence="10">HEAT repeat domain-containing protein</fullName>
    </recommendedName>
</protein>
<keyword evidence="3" id="KW-0677">Repeat</keyword>
<dbReference type="AlphaFoldDB" id="A0A382MQA5"/>
<gene>
    <name evidence="9" type="ORF">METZ01_LOCUS303853</name>
</gene>
<keyword evidence="2" id="KW-0479">Metal-binding</keyword>
<dbReference type="InterPro" id="IPR011989">
    <property type="entry name" value="ARM-like"/>
</dbReference>
<dbReference type="Pfam" id="PF13646">
    <property type="entry name" value="HEAT_2"/>
    <property type="match status" value="1"/>
</dbReference>
<evidence type="ECO:0000256" key="8">
    <source>
        <dbReference type="ARBA" id="ARBA00045876"/>
    </source>
</evidence>